<dbReference type="EMBL" id="JAIWYP010000011">
    <property type="protein sequence ID" value="KAH3738362.1"/>
    <property type="molecule type" value="Genomic_DNA"/>
</dbReference>
<reference evidence="1" key="1">
    <citation type="journal article" date="2019" name="bioRxiv">
        <title>The Genome of the Zebra Mussel, Dreissena polymorpha: A Resource for Invasive Species Research.</title>
        <authorList>
            <person name="McCartney M.A."/>
            <person name="Auch B."/>
            <person name="Kono T."/>
            <person name="Mallez S."/>
            <person name="Zhang Y."/>
            <person name="Obille A."/>
            <person name="Becker A."/>
            <person name="Abrahante J.E."/>
            <person name="Garbe J."/>
            <person name="Badalamenti J.P."/>
            <person name="Herman A."/>
            <person name="Mangelson H."/>
            <person name="Liachko I."/>
            <person name="Sullivan S."/>
            <person name="Sone E.D."/>
            <person name="Koren S."/>
            <person name="Silverstein K.A.T."/>
            <person name="Beckman K.B."/>
            <person name="Gohl D.M."/>
        </authorList>
    </citation>
    <scope>NUCLEOTIDE SEQUENCE</scope>
    <source>
        <strain evidence="1">Duluth1</strain>
        <tissue evidence="1">Whole animal</tissue>
    </source>
</reference>
<name>A0A9D4D402_DREPO</name>
<dbReference type="AlphaFoldDB" id="A0A9D4D402"/>
<evidence type="ECO:0000313" key="1">
    <source>
        <dbReference type="EMBL" id="KAH3738362.1"/>
    </source>
</evidence>
<organism evidence="1 2">
    <name type="scientific">Dreissena polymorpha</name>
    <name type="common">Zebra mussel</name>
    <name type="synonym">Mytilus polymorpha</name>
    <dbReference type="NCBI Taxonomy" id="45954"/>
    <lineage>
        <taxon>Eukaryota</taxon>
        <taxon>Metazoa</taxon>
        <taxon>Spiralia</taxon>
        <taxon>Lophotrochozoa</taxon>
        <taxon>Mollusca</taxon>
        <taxon>Bivalvia</taxon>
        <taxon>Autobranchia</taxon>
        <taxon>Heteroconchia</taxon>
        <taxon>Euheterodonta</taxon>
        <taxon>Imparidentia</taxon>
        <taxon>Neoheterodontei</taxon>
        <taxon>Myida</taxon>
        <taxon>Dreissenoidea</taxon>
        <taxon>Dreissenidae</taxon>
        <taxon>Dreissena</taxon>
    </lineage>
</organism>
<comment type="caution">
    <text evidence="1">The sequence shown here is derived from an EMBL/GenBank/DDBJ whole genome shotgun (WGS) entry which is preliminary data.</text>
</comment>
<protein>
    <submittedName>
        <fullName evidence="1">Uncharacterized protein</fullName>
    </submittedName>
</protein>
<proteinExistence type="predicted"/>
<gene>
    <name evidence="1" type="ORF">DPMN_044996</name>
</gene>
<keyword evidence="2" id="KW-1185">Reference proteome</keyword>
<sequence>MPTTYIKQNAFHLPNMQVIAGKVEREICKILGQRRIEVPPAPYGTYSACPTTNLTAQPNDERTHARLLPSPTTGLQERCKPLQQCYKCDDKCDYVTSF</sequence>
<evidence type="ECO:0000313" key="2">
    <source>
        <dbReference type="Proteomes" id="UP000828390"/>
    </source>
</evidence>
<dbReference type="Proteomes" id="UP000828390">
    <property type="component" value="Unassembled WGS sequence"/>
</dbReference>
<reference evidence="1" key="2">
    <citation type="submission" date="2020-11" db="EMBL/GenBank/DDBJ databases">
        <authorList>
            <person name="McCartney M.A."/>
            <person name="Auch B."/>
            <person name="Kono T."/>
            <person name="Mallez S."/>
            <person name="Becker A."/>
            <person name="Gohl D.M."/>
            <person name="Silverstein K.A.T."/>
            <person name="Koren S."/>
            <person name="Bechman K.B."/>
            <person name="Herman A."/>
            <person name="Abrahante J.E."/>
            <person name="Garbe J."/>
        </authorList>
    </citation>
    <scope>NUCLEOTIDE SEQUENCE</scope>
    <source>
        <strain evidence="1">Duluth1</strain>
        <tissue evidence="1">Whole animal</tissue>
    </source>
</reference>
<accession>A0A9D4D402</accession>